<dbReference type="InterPro" id="IPR001683">
    <property type="entry name" value="PX_dom"/>
</dbReference>
<reference evidence="3 4" key="1">
    <citation type="journal article" date="2008" name="Nature">
        <title>The Phaeodactylum genome reveals the evolutionary history of diatom genomes.</title>
        <authorList>
            <person name="Bowler C."/>
            <person name="Allen A.E."/>
            <person name="Badger J.H."/>
            <person name="Grimwood J."/>
            <person name="Jabbari K."/>
            <person name="Kuo A."/>
            <person name="Maheswari U."/>
            <person name="Martens C."/>
            <person name="Maumus F."/>
            <person name="Otillar R.P."/>
            <person name="Rayko E."/>
            <person name="Salamov A."/>
            <person name="Vandepoele K."/>
            <person name="Beszteri B."/>
            <person name="Gruber A."/>
            <person name="Heijde M."/>
            <person name="Katinka M."/>
            <person name="Mock T."/>
            <person name="Valentin K."/>
            <person name="Verret F."/>
            <person name="Berges J.A."/>
            <person name="Brownlee C."/>
            <person name="Cadoret J.P."/>
            <person name="Chiovitti A."/>
            <person name="Choi C.J."/>
            <person name="Coesel S."/>
            <person name="De Martino A."/>
            <person name="Detter J.C."/>
            <person name="Durkin C."/>
            <person name="Falciatore A."/>
            <person name="Fournet J."/>
            <person name="Haruta M."/>
            <person name="Huysman M.J."/>
            <person name="Jenkins B.D."/>
            <person name="Jiroutova K."/>
            <person name="Jorgensen R.E."/>
            <person name="Joubert Y."/>
            <person name="Kaplan A."/>
            <person name="Kroger N."/>
            <person name="Kroth P.G."/>
            <person name="La Roche J."/>
            <person name="Lindquist E."/>
            <person name="Lommer M."/>
            <person name="Martin-Jezequel V."/>
            <person name="Lopez P.J."/>
            <person name="Lucas S."/>
            <person name="Mangogna M."/>
            <person name="McGinnis K."/>
            <person name="Medlin L.K."/>
            <person name="Montsant A."/>
            <person name="Oudot-Le Secq M.P."/>
            <person name="Napoli C."/>
            <person name="Obornik M."/>
            <person name="Parker M.S."/>
            <person name="Petit J.L."/>
            <person name="Porcel B.M."/>
            <person name="Poulsen N."/>
            <person name="Robison M."/>
            <person name="Rychlewski L."/>
            <person name="Rynearson T.A."/>
            <person name="Schmutz J."/>
            <person name="Shapiro H."/>
            <person name="Siaut M."/>
            <person name="Stanley M."/>
            <person name="Sussman M.R."/>
            <person name="Taylor A.R."/>
            <person name="Vardi A."/>
            <person name="von Dassow P."/>
            <person name="Vyverman W."/>
            <person name="Willis A."/>
            <person name="Wyrwicz L.S."/>
            <person name="Rokhsar D.S."/>
            <person name="Weissenbach J."/>
            <person name="Armbrust E.V."/>
            <person name="Green B.R."/>
            <person name="Van de Peer Y."/>
            <person name="Grigoriev I.V."/>
        </authorList>
    </citation>
    <scope>NUCLEOTIDE SEQUENCE [LARGE SCALE GENOMIC DNA]</scope>
    <source>
        <strain evidence="3 4">CCAP 1055/1</strain>
    </source>
</reference>
<dbReference type="InterPro" id="IPR036871">
    <property type="entry name" value="PX_dom_sf"/>
</dbReference>
<name>B7FXK1_PHATC</name>
<feature type="compositionally biased region" description="Polar residues" evidence="1">
    <location>
        <begin position="314"/>
        <end position="328"/>
    </location>
</feature>
<organism evidence="3 4">
    <name type="scientific">Phaeodactylum tricornutum (strain CCAP 1055/1)</name>
    <dbReference type="NCBI Taxonomy" id="556484"/>
    <lineage>
        <taxon>Eukaryota</taxon>
        <taxon>Sar</taxon>
        <taxon>Stramenopiles</taxon>
        <taxon>Ochrophyta</taxon>
        <taxon>Bacillariophyta</taxon>
        <taxon>Bacillariophyceae</taxon>
        <taxon>Bacillariophycidae</taxon>
        <taxon>Naviculales</taxon>
        <taxon>Phaeodactylaceae</taxon>
        <taxon>Phaeodactylum</taxon>
    </lineage>
</organism>
<dbReference type="PaxDb" id="2850-Phatr45401"/>
<evidence type="ECO:0000313" key="4">
    <source>
        <dbReference type="Proteomes" id="UP000000759"/>
    </source>
</evidence>
<dbReference type="CDD" id="cd06865">
    <property type="entry name" value="PX_SNX_like"/>
    <property type="match status" value="1"/>
</dbReference>
<dbReference type="OMA" id="NHANDLF"/>
<dbReference type="SUPFAM" id="SSF64268">
    <property type="entry name" value="PX domain"/>
    <property type="match status" value="1"/>
</dbReference>
<protein>
    <recommendedName>
        <fullName evidence="2">PX domain-containing protein</fullName>
    </recommendedName>
</protein>
<dbReference type="KEGG" id="pti:PHATRDRAFT_45401"/>
<accession>B7FXK1</accession>
<dbReference type="InParanoid" id="B7FXK1"/>
<dbReference type="PANTHER" id="PTHR46757">
    <property type="entry name" value="SORTING NEXIN-RELATED"/>
    <property type="match status" value="1"/>
</dbReference>
<dbReference type="GO" id="GO:0035091">
    <property type="term" value="F:phosphatidylinositol binding"/>
    <property type="evidence" value="ECO:0007669"/>
    <property type="project" value="InterPro"/>
</dbReference>
<dbReference type="GeneID" id="7200499"/>
<dbReference type="SMART" id="SM00312">
    <property type="entry name" value="PX"/>
    <property type="match status" value="1"/>
</dbReference>
<dbReference type="STRING" id="556484.B7FXK1"/>
<dbReference type="AlphaFoldDB" id="B7FXK1"/>
<reference evidence="4" key="2">
    <citation type="submission" date="2008-08" db="EMBL/GenBank/DDBJ databases">
        <authorList>
            <consortium name="Diatom Consortium"/>
            <person name="Grigoriev I."/>
            <person name="Grimwood J."/>
            <person name="Kuo A."/>
            <person name="Otillar R.P."/>
            <person name="Salamov A."/>
            <person name="Detter J.C."/>
            <person name="Lindquist E."/>
            <person name="Shapiro H."/>
            <person name="Lucas S."/>
            <person name="Glavina del Rio T."/>
            <person name="Pitluck S."/>
            <person name="Rokhsar D."/>
            <person name="Bowler C."/>
        </authorList>
    </citation>
    <scope>GENOME REANNOTATION</scope>
    <source>
        <strain evidence="4">CCAP 1055/1</strain>
    </source>
</reference>
<feature type="domain" description="PX" evidence="2">
    <location>
        <begin position="420"/>
        <end position="548"/>
    </location>
</feature>
<dbReference type="Pfam" id="PF00787">
    <property type="entry name" value="PX"/>
    <property type="match status" value="1"/>
</dbReference>
<dbReference type="PANTHER" id="PTHR46757:SF2">
    <property type="entry name" value="OS05G0346100 PROTEIN"/>
    <property type="match status" value="1"/>
</dbReference>
<proteinExistence type="predicted"/>
<feature type="region of interest" description="Disordered" evidence="1">
    <location>
        <begin position="144"/>
        <end position="394"/>
    </location>
</feature>
<evidence type="ECO:0000313" key="3">
    <source>
        <dbReference type="EMBL" id="EEC48554.1"/>
    </source>
</evidence>
<dbReference type="PROSITE" id="PS50195">
    <property type="entry name" value="PX"/>
    <property type="match status" value="1"/>
</dbReference>
<keyword evidence="4" id="KW-1185">Reference proteome</keyword>
<sequence>MAHRALVEGCSDHIVHISPAGVCAAVRSRRVSRCGISPVRYAAPAPPTGGTRHVAVPLSNRDPPSPCVVVPCCWLRYLQFSISYSGSHSLVSCIYLLDCILYCVSLGCIALPRTYVSSVTAIDMHETDESVPTSTPSALLASLTGEGDEATSDDLFGSVPDETNTAAPTPPPLASLWQSGLLSTDTDNPNDDDNHANDLFASVDAEQREREEQQRKEEQQRRKSRRGTATTRRGTEQQEQQQRQESQRLQDQMQSVNLNSSVATSHPHPHGPSSAYSHTPAVPDTHNAQGYPYHSQPQQHFQHHSPPVPYIHTQPPSYAHEQSASGVNNHPRPVAEGFYRDHDPRSAPSAPLPPPSNTYGGTGHVGNRPVYRASPPIAGGGIGPPTTARPAQLPTLYPPHAPRMVVTQPPPVVPVYAKILVTDPLWLQSAARFLGGAPFWSYQIVAQLLPPGDVNPQVSAGHWQVRRRFRHVVALEDRLRQECPGAILPPRPDKHAARAIEEASTQQSAEFALLRTAELQVYLNQLITHPIVARSHTLRLFLSLQDDLGTAWPECSNNALTRLANASVGAAVKVSEQTSERLQEHGEDDAELLALQSAESVRMGAVMQAVPKLEGAVTLLREGAELSGGVGMEMSRLAKEVVNTDRELSQPIDLLSSGLLRSSRRSKRTALELSAALNAFTHQYKTCRYVRMALQDRRHAIQKRYKERSRADQRASQFYAQQRNAAYGQQPYGQQSHLYNGMDPMDAVRMDAMATDTVQECEEIGQRLKSEINRVAYDRRTTWNQSVKVMASAMKEGLSERVAIWESVQQSFLQAFPEYDPEQNQQGSRT</sequence>
<feature type="compositionally biased region" description="Low complexity" evidence="1">
    <location>
        <begin position="291"/>
        <end position="300"/>
    </location>
</feature>
<dbReference type="InterPro" id="IPR044279">
    <property type="entry name" value="SNX2A/B"/>
</dbReference>
<dbReference type="OrthoDB" id="205639at2759"/>
<evidence type="ECO:0000259" key="2">
    <source>
        <dbReference type="PROSITE" id="PS50195"/>
    </source>
</evidence>
<evidence type="ECO:0000256" key="1">
    <source>
        <dbReference type="SAM" id="MobiDB-lite"/>
    </source>
</evidence>
<dbReference type="EMBL" id="CM000610">
    <property type="protein sequence ID" value="EEC48554.1"/>
    <property type="molecule type" value="Genomic_DNA"/>
</dbReference>
<dbReference type="eggNOG" id="KOG2273">
    <property type="taxonomic scope" value="Eukaryota"/>
</dbReference>
<feature type="compositionally biased region" description="Low complexity" evidence="1">
    <location>
        <begin position="227"/>
        <end position="255"/>
    </location>
</feature>
<gene>
    <name evidence="3" type="ORF">PHATRDRAFT_45401</name>
</gene>
<dbReference type="HOGENOM" id="CLU_341807_0_0_1"/>
<dbReference type="RefSeq" id="XP_002179568.1">
    <property type="nucleotide sequence ID" value="XM_002179532.1"/>
</dbReference>
<dbReference type="Proteomes" id="UP000000759">
    <property type="component" value="Chromosome 7"/>
</dbReference>
<dbReference type="Gene3D" id="3.30.1520.10">
    <property type="entry name" value="Phox-like domain"/>
    <property type="match status" value="1"/>
</dbReference>
<feature type="compositionally biased region" description="Basic and acidic residues" evidence="1">
    <location>
        <begin position="205"/>
        <end position="221"/>
    </location>
</feature>